<keyword evidence="2 5" id="KW-0210">Decarboxylase</keyword>
<dbReference type="SUPFAM" id="SSF50621">
    <property type="entry name" value="Alanine racemase C-terminal domain-like"/>
    <property type="match status" value="1"/>
</dbReference>
<dbReference type="HOGENOM" id="CLU_026444_0_2_6"/>
<feature type="active site" description="Proton donor" evidence="7">
    <location>
        <position position="342"/>
    </location>
</feature>
<protein>
    <recommendedName>
        <fullName evidence="5 6">Diaminopimelate decarboxylase</fullName>
        <shortName evidence="5">DAP decarboxylase</shortName>
        <shortName evidence="5">DAPDC</shortName>
        <ecNumber evidence="5 6">4.1.1.20</ecNumber>
    </recommendedName>
</protein>
<evidence type="ECO:0000259" key="9">
    <source>
        <dbReference type="Pfam" id="PF02784"/>
    </source>
</evidence>
<dbReference type="InterPro" id="IPR022653">
    <property type="entry name" value="De-COase2_pyr-phos_BS"/>
</dbReference>
<keyword evidence="5" id="KW-0028">Amino-acid biosynthesis</keyword>
<evidence type="ECO:0000256" key="4">
    <source>
        <dbReference type="ARBA" id="ARBA00023239"/>
    </source>
</evidence>
<evidence type="ECO:0000313" key="11">
    <source>
        <dbReference type="Proteomes" id="UP000002734"/>
    </source>
</evidence>
<name>C6CA89_MUSP7</name>
<dbReference type="STRING" id="579405.Dd703_0753"/>
<evidence type="ECO:0000256" key="8">
    <source>
        <dbReference type="RuleBase" id="RU003738"/>
    </source>
</evidence>
<sequence length="420" mass="45951">MPHDLNDLSHALNAQSLRALPAEFGCPVWAYDAQTIIDRIEQLRQFDTIRFAQKACSNIHILRLMRQQGVKVDSVSLGEIERALAAGFVPGSADHEIVFTADVLDRATLQRVHELHIPVNAGSVDMLSQLGAASPGHAVWLRVNPGFGHGHSQKTNTGGENSKHGIWYADLPLALAEIQRYQLKLVGIHMHIGSGVDYGHLEQVCDAMVNQVIAFGQDLTAISAGGGLSIPYHHDGERIDTRHYYGLWHQARERIAAHLGHAVTLEIEPGRFLVAEAGVLVAEVRAVKDMGSRHFVLVDAGFNDLMRPAMYGSYHHITLLAGDGRDLTTAARRDTVVAGPLCESGDVFTQQAGGGVETLALPDARVGDYLVFHDTGAYGASMSSNYNSRPLLPEVLFEQGKPRLIRRRQTLDELLALERL</sequence>
<dbReference type="InterPro" id="IPR009006">
    <property type="entry name" value="Ala_racemase/Decarboxylase_C"/>
</dbReference>
<dbReference type="Gene3D" id="2.40.37.10">
    <property type="entry name" value="Lyase, Ornithine Decarboxylase, Chain A, domain 1"/>
    <property type="match status" value="1"/>
</dbReference>
<dbReference type="HAMAP" id="MF_02120">
    <property type="entry name" value="LysA"/>
    <property type="match status" value="1"/>
</dbReference>
<reference evidence="10" key="1">
    <citation type="submission" date="2009-06" db="EMBL/GenBank/DDBJ databases">
        <title>Complete sequence of Dickeya dadantii Ech703.</title>
        <authorList>
            <consortium name="US DOE Joint Genome Institute"/>
            <person name="Lucas S."/>
            <person name="Copeland A."/>
            <person name="Lapidus A."/>
            <person name="Glavina del Rio T."/>
            <person name="Dalin E."/>
            <person name="Tice H."/>
            <person name="Bruce D."/>
            <person name="Goodwin L."/>
            <person name="Pitluck S."/>
            <person name="Chertkov O."/>
            <person name="Brettin T."/>
            <person name="Detter J.C."/>
            <person name="Han C."/>
            <person name="Larimer F."/>
            <person name="Land M."/>
            <person name="Hauser L."/>
            <person name="Kyrpides N."/>
            <person name="Mikhailova N."/>
            <person name="Balakrishnan V."/>
            <person name="Glasner J."/>
            <person name="Perna N.T."/>
        </authorList>
    </citation>
    <scope>NUCLEOTIDE SEQUENCE [LARGE SCALE GENOMIC DNA]</scope>
    <source>
        <strain evidence="10">Ech703</strain>
    </source>
</reference>
<comment type="cofactor">
    <cofactor evidence="1 5 7 8">
        <name>pyridoxal 5'-phosphate</name>
        <dbReference type="ChEBI" id="CHEBI:597326"/>
    </cofactor>
</comment>
<feature type="binding site" evidence="5">
    <location>
        <position position="307"/>
    </location>
    <ligand>
        <name>substrate</name>
    </ligand>
</feature>
<keyword evidence="3 5" id="KW-0663">Pyridoxal phosphate</keyword>
<dbReference type="PRINTS" id="PR01181">
    <property type="entry name" value="DAPDCRBXLASE"/>
</dbReference>
<gene>
    <name evidence="5" type="primary">lysA</name>
    <name evidence="10" type="ordered locus">Dd703_0753</name>
</gene>
<dbReference type="PANTHER" id="PTHR43727">
    <property type="entry name" value="DIAMINOPIMELATE DECARBOXYLASE"/>
    <property type="match status" value="1"/>
</dbReference>
<dbReference type="GO" id="GO:0008836">
    <property type="term" value="F:diaminopimelate decarboxylase activity"/>
    <property type="evidence" value="ECO:0007669"/>
    <property type="project" value="UniProtKB-UniRule"/>
</dbReference>
<dbReference type="PROSITE" id="PS00879">
    <property type="entry name" value="ODR_DC_2_2"/>
    <property type="match status" value="1"/>
</dbReference>
<evidence type="ECO:0000256" key="2">
    <source>
        <dbReference type="ARBA" id="ARBA00022793"/>
    </source>
</evidence>
<dbReference type="AlphaFoldDB" id="C6CA89"/>
<dbReference type="InterPro" id="IPR000183">
    <property type="entry name" value="Orn/DAP/Arg_de-COase"/>
</dbReference>
<feature type="domain" description="Orn/DAP/Arg decarboxylase 2 N-terminal" evidence="9">
    <location>
        <begin position="48"/>
        <end position="275"/>
    </location>
</feature>
<evidence type="ECO:0000256" key="5">
    <source>
        <dbReference type="HAMAP-Rule" id="MF_02120"/>
    </source>
</evidence>
<dbReference type="PROSITE" id="PS00878">
    <property type="entry name" value="ODR_DC_2_1"/>
    <property type="match status" value="1"/>
</dbReference>
<dbReference type="Proteomes" id="UP000002734">
    <property type="component" value="Chromosome"/>
</dbReference>
<comment type="pathway">
    <text evidence="5 8">Amino-acid biosynthesis; L-lysine biosynthesis via DAP pathway; L-lysine from DL-2,6-diaminopimelate: step 1/1.</text>
</comment>
<dbReference type="SUPFAM" id="SSF51419">
    <property type="entry name" value="PLP-binding barrel"/>
    <property type="match status" value="1"/>
</dbReference>
<comment type="catalytic activity">
    <reaction evidence="5 8">
        <text>meso-2,6-diaminopimelate + H(+) = L-lysine + CO2</text>
        <dbReference type="Rhea" id="RHEA:15101"/>
        <dbReference type="ChEBI" id="CHEBI:15378"/>
        <dbReference type="ChEBI" id="CHEBI:16526"/>
        <dbReference type="ChEBI" id="CHEBI:32551"/>
        <dbReference type="ChEBI" id="CHEBI:57791"/>
        <dbReference type="EC" id="4.1.1.20"/>
    </reaction>
</comment>
<feature type="binding site" evidence="5">
    <location>
        <position position="271"/>
    </location>
    <ligand>
        <name>substrate</name>
    </ligand>
</feature>
<dbReference type="PANTHER" id="PTHR43727:SF2">
    <property type="entry name" value="GROUP IV DECARBOXYLASE"/>
    <property type="match status" value="1"/>
</dbReference>
<dbReference type="InterPro" id="IPR022657">
    <property type="entry name" value="De-COase2_CS"/>
</dbReference>
<evidence type="ECO:0000256" key="7">
    <source>
        <dbReference type="PIRSR" id="PIRSR600183-50"/>
    </source>
</evidence>
<comment type="subunit">
    <text evidence="5">Homodimer.</text>
</comment>
<dbReference type="Gene3D" id="3.20.20.10">
    <property type="entry name" value="Alanine racemase"/>
    <property type="match status" value="1"/>
</dbReference>
<dbReference type="GO" id="GO:0009089">
    <property type="term" value="P:lysine biosynthetic process via diaminopimelate"/>
    <property type="evidence" value="ECO:0007669"/>
    <property type="project" value="UniProtKB-UniRule"/>
</dbReference>
<comment type="function">
    <text evidence="5">Specifically catalyzes the decarboxylation of meso-diaminopimelate (meso-DAP) to L-lysine.</text>
</comment>
<feature type="binding site" evidence="5">
    <location>
        <position position="227"/>
    </location>
    <ligand>
        <name>pyridoxal 5'-phosphate</name>
        <dbReference type="ChEBI" id="CHEBI:597326"/>
    </ligand>
</feature>
<evidence type="ECO:0000256" key="1">
    <source>
        <dbReference type="ARBA" id="ARBA00001933"/>
    </source>
</evidence>
<dbReference type="InterPro" id="IPR022644">
    <property type="entry name" value="De-COase2_N"/>
</dbReference>
<dbReference type="GO" id="GO:0030170">
    <property type="term" value="F:pyridoxal phosphate binding"/>
    <property type="evidence" value="ECO:0007669"/>
    <property type="project" value="UniProtKB-UniRule"/>
</dbReference>
<accession>C6CA89</accession>
<keyword evidence="5 8" id="KW-0457">Lysine biosynthesis</keyword>
<dbReference type="RefSeq" id="WP_012764383.1">
    <property type="nucleotide sequence ID" value="NC_012880.1"/>
</dbReference>
<feature type="binding site" evidence="5">
    <location>
        <position position="311"/>
    </location>
    <ligand>
        <name>substrate</name>
    </ligand>
</feature>
<dbReference type="CDD" id="cd06828">
    <property type="entry name" value="PLPDE_III_DapDC"/>
    <property type="match status" value="1"/>
</dbReference>
<feature type="binding site" evidence="5">
    <location>
        <position position="343"/>
    </location>
    <ligand>
        <name>substrate</name>
    </ligand>
</feature>
<keyword evidence="11" id="KW-1185">Reference proteome</keyword>
<dbReference type="FunFam" id="3.20.20.10:FF:000009">
    <property type="entry name" value="Diaminopimelate decarboxylase"/>
    <property type="match status" value="1"/>
</dbReference>
<evidence type="ECO:0000256" key="3">
    <source>
        <dbReference type="ARBA" id="ARBA00022898"/>
    </source>
</evidence>
<dbReference type="eggNOG" id="COG0019">
    <property type="taxonomic scope" value="Bacteria"/>
</dbReference>
<feature type="binding site" evidence="5">
    <location>
        <position position="378"/>
    </location>
    <ligand>
        <name>pyridoxal 5'-phosphate</name>
        <dbReference type="ChEBI" id="CHEBI:597326"/>
    </ligand>
</feature>
<proteinExistence type="inferred from homology"/>
<keyword evidence="4 5" id="KW-0456">Lyase</keyword>
<dbReference type="EMBL" id="CP001654">
    <property type="protein sequence ID" value="ACS84564.1"/>
    <property type="molecule type" value="Genomic_DNA"/>
</dbReference>
<evidence type="ECO:0000256" key="6">
    <source>
        <dbReference type="NCBIfam" id="TIGR01048"/>
    </source>
</evidence>
<organism evidence="10 11">
    <name type="scientific">Musicola paradisiaca (strain Ech703)</name>
    <name type="common">Dickeya paradisiaca</name>
    <name type="synonym">Dickeya dadantii</name>
    <dbReference type="NCBI Taxonomy" id="579405"/>
    <lineage>
        <taxon>Bacteria</taxon>
        <taxon>Pseudomonadati</taxon>
        <taxon>Pseudomonadota</taxon>
        <taxon>Gammaproteobacteria</taxon>
        <taxon>Enterobacterales</taxon>
        <taxon>Pectobacteriaceae</taxon>
        <taxon>Musicola</taxon>
    </lineage>
</organism>
<dbReference type="KEGG" id="dda:Dd703_0753"/>
<dbReference type="InterPro" id="IPR029066">
    <property type="entry name" value="PLP-binding_barrel"/>
</dbReference>
<dbReference type="UniPathway" id="UPA00034">
    <property type="reaction ID" value="UER00027"/>
</dbReference>
<dbReference type="EC" id="4.1.1.20" evidence="5 6"/>
<comment type="similarity">
    <text evidence="5">Belongs to the Orn/Lys/Arg decarboxylase class-II family. LysA subfamily.</text>
</comment>
<evidence type="ECO:0000313" key="10">
    <source>
        <dbReference type="EMBL" id="ACS84564.1"/>
    </source>
</evidence>
<feature type="modified residue" description="N6-(pyridoxal phosphate)lysine" evidence="5 7">
    <location>
        <position position="54"/>
    </location>
</feature>
<dbReference type="NCBIfam" id="TIGR01048">
    <property type="entry name" value="lysA"/>
    <property type="match status" value="1"/>
</dbReference>
<feature type="binding site" evidence="5">
    <location>
        <begin position="268"/>
        <end position="271"/>
    </location>
    <ligand>
        <name>pyridoxal 5'-phosphate</name>
        <dbReference type="ChEBI" id="CHEBI:597326"/>
    </ligand>
</feature>
<dbReference type="Pfam" id="PF02784">
    <property type="entry name" value="Orn_Arg_deC_N"/>
    <property type="match status" value="1"/>
</dbReference>
<dbReference type="InterPro" id="IPR002986">
    <property type="entry name" value="DAP_deCOOHase_LysA"/>
</dbReference>
<feature type="binding site" evidence="5">
    <location>
        <position position="378"/>
    </location>
    <ligand>
        <name>substrate</name>
    </ligand>
</feature>
<dbReference type="PRINTS" id="PR01179">
    <property type="entry name" value="ODADCRBXLASE"/>
</dbReference>